<dbReference type="EMBL" id="JABEVU030000001">
    <property type="protein sequence ID" value="MDB0581118.1"/>
    <property type="molecule type" value="Genomic_DNA"/>
</dbReference>
<name>A0A0C2E4E0_9STAP</name>
<dbReference type="EMBL" id="JXII01000008">
    <property type="protein sequence ID" value="KIH70252.1"/>
    <property type="molecule type" value="Genomic_DNA"/>
</dbReference>
<dbReference type="InterPro" id="IPR006148">
    <property type="entry name" value="Glc/Gal-6P_isomerase"/>
</dbReference>
<reference evidence="7 9" key="4">
    <citation type="submission" date="2022-12" db="EMBL/GenBank/DDBJ databases">
        <title>Genome analysis and biological profiling of marine Salinicoccus roseus MOSEL-ME25.</title>
        <authorList>
            <person name="Mirza F.T."/>
            <person name="Xie Y."/>
            <person name="Shinwari Z.K."/>
        </authorList>
    </citation>
    <scope>NUCLEOTIDE SEQUENCE [LARGE SCALE GENOMIC DNA]</scope>
    <source>
        <strain evidence="7 9">MOSEL-ME25</strain>
    </source>
</reference>
<dbReference type="SUPFAM" id="SSF100950">
    <property type="entry name" value="NagB/RpiA/CoA transferase-like"/>
    <property type="match status" value="1"/>
</dbReference>
<dbReference type="InterPro" id="IPR004547">
    <property type="entry name" value="Glucosamine6P_isomerase"/>
</dbReference>
<dbReference type="Gene3D" id="3.40.50.1360">
    <property type="match status" value="1"/>
</dbReference>
<dbReference type="InterPro" id="IPR018321">
    <property type="entry name" value="Glucosamine6P_isomerase_CS"/>
</dbReference>
<evidence type="ECO:0000313" key="7">
    <source>
        <dbReference type="EMBL" id="MDB0581118.1"/>
    </source>
</evidence>
<dbReference type="EC" id="3.5.99.6" evidence="4"/>
<dbReference type="AlphaFoldDB" id="A0A0C2E4E0"/>
<dbReference type="GO" id="GO:0005975">
    <property type="term" value="P:carbohydrate metabolic process"/>
    <property type="evidence" value="ECO:0007669"/>
    <property type="project" value="InterPro"/>
</dbReference>
<sequence length="241" mass="26928">MKLVHVENYDEMSMQAARTVFDKITSSERVVLGLATGSTPEKMYDYLVDMLNKNKVDLSHVYTVNLDEYVGLDADHPQSYHQYMNRIFFDRVDIPKNHTFLPNGAAENLEDEVAEYEKLIEELGGVDLQILGIGRNGHIAFNEPGTAFDSETHVVDLTETTVNDNARFFDTIDEVPKQAISMGLSTIMNAKSIVMMASGEEKADAITAMMEGEVDESLPASILQRHHDVTVIADRKALREG</sequence>
<evidence type="ECO:0000256" key="1">
    <source>
        <dbReference type="ARBA" id="ARBA00000644"/>
    </source>
</evidence>
<evidence type="ECO:0000256" key="2">
    <source>
        <dbReference type="ARBA" id="ARBA00022801"/>
    </source>
</evidence>
<dbReference type="GO" id="GO:0006046">
    <property type="term" value="P:N-acetylglucosamine catabolic process"/>
    <property type="evidence" value="ECO:0007669"/>
    <property type="project" value="UniProtKB-UniRule"/>
</dbReference>
<dbReference type="PROSITE" id="PS01161">
    <property type="entry name" value="GLC_GALNAC_ISOMERASE"/>
    <property type="match status" value="1"/>
</dbReference>
<feature type="active site" description="For ring-opening step" evidence="4">
    <location>
        <position position="143"/>
    </location>
</feature>
<dbReference type="Pfam" id="PF01182">
    <property type="entry name" value="Glucosamine_iso"/>
    <property type="match status" value="1"/>
</dbReference>
<dbReference type="PANTHER" id="PTHR11280">
    <property type="entry name" value="GLUCOSAMINE-6-PHOSPHATE ISOMERASE"/>
    <property type="match status" value="1"/>
</dbReference>
<reference evidence="6 8" key="1">
    <citation type="submission" date="2015-01" db="EMBL/GenBank/DDBJ databases">
        <title>Genome sequences of high lactate-tolerant strain Salinicoccus roseus W12 with industrial interest.</title>
        <authorList>
            <person name="Wang H."/>
            <person name="Yu B."/>
        </authorList>
    </citation>
    <scope>NUCLEOTIDE SEQUENCE [LARGE SCALE GENOMIC DNA]</scope>
    <source>
        <strain evidence="6 8">W12</strain>
    </source>
</reference>
<dbReference type="OrthoDB" id="9791139at2"/>
<dbReference type="GO" id="GO:0006043">
    <property type="term" value="P:glucosamine catabolic process"/>
    <property type="evidence" value="ECO:0007669"/>
    <property type="project" value="TreeGrafter"/>
</dbReference>
<reference evidence="7" key="3">
    <citation type="submission" date="2020-04" db="EMBL/GenBank/DDBJ databases">
        <authorList>
            <person name="Tanveer F."/>
            <person name="Xie Y."/>
            <person name="Shinwari Z.K."/>
        </authorList>
    </citation>
    <scope>NUCLEOTIDE SEQUENCE</scope>
    <source>
        <strain evidence="7">MOSEL-ME25</strain>
    </source>
</reference>
<keyword evidence="3 4" id="KW-0119">Carbohydrate metabolism</keyword>
<accession>A0A0C2E4E0</accession>
<feature type="active site" description="For ring-opening step" evidence="4">
    <location>
        <position position="136"/>
    </location>
</feature>
<proteinExistence type="inferred from homology"/>
<comment type="caution">
    <text evidence="6">The sequence shown here is derived from an EMBL/GenBank/DDBJ whole genome shotgun (WGS) entry which is preliminary data.</text>
</comment>
<dbReference type="Proteomes" id="UP000527860">
    <property type="component" value="Unassembled WGS sequence"/>
</dbReference>
<dbReference type="FunFam" id="3.40.50.1360:FF:000003">
    <property type="entry name" value="Glucosamine-6-phosphate deaminase"/>
    <property type="match status" value="1"/>
</dbReference>
<evidence type="ECO:0000313" key="6">
    <source>
        <dbReference type="EMBL" id="KIH70252.1"/>
    </source>
</evidence>
<feature type="active site" description="Proton acceptor; for enolization step" evidence="4">
    <location>
        <position position="67"/>
    </location>
</feature>
<dbReference type="STRING" id="45670.SN16_09900"/>
<evidence type="ECO:0000313" key="8">
    <source>
        <dbReference type="Proteomes" id="UP000031546"/>
    </source>
</evidence>
<dbReference type="NCBIfam" id="TIGR00502">
    <property type="entry name" value="nagB"/>
    <property type="match status" value="1"/>
</dbReference>
<evidence type="ECO:0000259" key="5">
    <source>
        <dbReference type="Pfam" id="PF01182"/>
    </source>
</evidence>
<dbReference type="UniPathway" id="UPA00629">
    <property type="reaction ID" value="UER00684"/>
</dbReference>
<keyword evidence="2 4" id="KW-0378">Hydrolase</keyword>
<dbReference type="Proteomes" id="UP000031546">
    <property type="component" value="Unassembled WGS sequence"/>
</dbReference>
<dbReference type="GO" id="GO:0042802">
    <property type="term" value="F:identical protein binding"/>
    <property type="evidence" value="ECO:0007669"/>
    <property type="project" value="TreeGrafter"/>
</dbReference>
<comment type="pathway">
    <text evidence="4">Amino-sugar metabolism; N-acetylneuraminate degradation; D-fructose 6-phosphate from N-acetylneuraminate: step 5/5.</text>
</comment>
<keyword evidence="9" id="KW-1185">Reference proteome</keyword>
<dbReference type="GO" id="GO:0005737">
    <property type="term" value="C:cytoplasm"/>
    <property type="evidence" value="ECO:0007669"/>
    <property type="project" value="TreeGrafter"/>
</dbReference>
<dbReference type="InterPro" id="IPR037171">
    <property type="entry name" value="NagB/RpiA_transferase-like"/>
</dbReference>
<gene>
    <name evidence="4 7" type="primary">nagB</name>
    <name evidence="7" type="ORF">F7P68_0011310</name>
    <name evidence="6" type="ORF">SN16_09900</name>
</gene>
<dbReference type="GO" id="GO:0019262">
    <property type="term" value="P:N-acetylneuraminate catabolic process"/>
    <property type="evidence" value="ECO:0007669"/>
    <property type="project" value="UniProtKB-UniRule"/>
</dbReference>
<dbReference type="HAMAP" id="MF_01241">
    <property type="entry name" value="GlcN6P_deamin"/>
    <property type="match status" value="1"/>
</dbReference>
<organism evidence="6 8">
    <name type="scientific">Salinicoccus roseus</name>
    <dbReference type="NCBI Taxonomy" id="45670"/>
    <lineage>
        <taxon>Bacteria</taxon>
        <taxon>Bacillati</taxon>
        <taxon>Bacillota</taxon>
        <taxon>Bacilli</taxon>
        <taxon>Bacillales</taxon>
        <taxon>Staphylococcaceae</taxon>
        <taxon>Salinicoccus</taxon>
    </lineage>
</organism>
<dbReference type="PANTHER" id="PTHR11280:SF5">
    <property type="entry name" value="GLUCOSAMINE-6-PHOSPHATE ISOMERASE"/>
    <property type="match status" value="1"/>
</dbReference>
<evidence type="ECO:0000256" key="3">
    <source>
        <dbReference type="ARBA" id="ARBA00023277"/>
    </source>
</evidence>
<comment type="similarity">
    <text evidence="4">Belongs to the glucosamine/galactosamine-6-phosphate isomerase family. NagB subfamily.</text>
</comment>
<comment type="catalytic activity">
    <reaction evidence="1 4">
        <text>alpha-D-glucosamine 6-phosphate + H2O = beta-D-fructose 6-phosphate + NH4(+)</text>
        <dbReference type="Rhea" id="RHEA:12172"/>
        <dbReference type="ChEBI" id="CHEBI:15377"/>
        <dbReference type="ChEBI" id="CHEBI:28938"/>
        <dbReference type="ChEBI" id="CHEBI:57634"/>
        <dbReference type="ChEBI" id="CHEBI:75989"/>
        <dbReference type="EC" id="3.5.99.6"/>
    </reaction>
</comment>
<dbReference type="RefSeq" id="WP_040106456.1">
    <property type="nucleotide sequence ID" value="NZ_CANNAG010000005.1"/>
</dbReference>
<evidence type="ECO:0000256" key="4">
    <source>
        <dbReference type="HAMAP-Rule" id="MF_01241"/>
    </source>
</evidence>
<reference evidence="9" key="2">
    <citation type="submission" date="2020-04" db="EMBL/GenBank/DDBJ databases">
        <title>Genome analysis and biological profiling of marine Cellulosimicrobium funkei MOSEL-ME6.</title>
        <authorList>
            <person name="Tanveer F."/>
            <person name="Xie Y."/>
            <person name="Shinwari Z.K."/>
        </authorList>
    </citation>
    <scope>NUCLEOTIDE SEQUENCE [LARGE SCALE GENOMIC DNA]</scope>
    <source>
        <strain evidence="9">MOSEL-ME25</strain>
    </source>
</reference>
<comment type="function">
    <text evidence="4">Catalyzes the reversible isomerization-deamination of glucosamine 6-phosphate (GlcN6P) to form fructose 6-phosphate (Fru6P) and ammonium ion.</text>
</comment>
<dbReference type="CDD" id="cd01399">
    <property type="entry name" value="GlcN6P_deaminase"/>
    <property type="match status" value="1"/>
</dbReference>
<comment type="caution">
    <text evidence="4">Lacks conserved residue(s) required for the propagation of feature annotation.</text>
</comment>
<dbReference type="GO" id="GO:0004342">
    <property type="term" value="F:glucosamine-6-phosphate deaminase activity"/>
    <property type="evidence" value="ECO:0007669"/>
    <property type="project" value="UniProtKB-UniRule"/>
</dbReference>
<feature type="domain" description="Glucosamine/galactosamine-6-phosphate isomerase" evidence="5">
    <location>
        <begin position="13"/>
        <end position="230"/>
    </location>
</feature>
<evidence type="ECO:0000313" key="9">
    <source>
        <dbReference type="Proteomes" id="UP000527860"/>
    </source>
</evidence>
<dbReference type="GeneID" id="77845870"/>
<feature type="active site" description="Proton acceptor; for ring-opening step" evidence="4">
    <location>
        <position position="138"/>
    </location>
</feature>
<protein>
    <recommendedName>
        <fullName evidence="4">Glucosamine-6-phosphate deaminase</fullName>
        <ecNumber evidence="4">3.5.99.6</ecNumber>
    </recommendedName>
    <alternativeName>
        <fullName evidence="4">GlcN6P deaminase</fullName>
        <shortName evidence="4">GNPDA</shortName>
    </alternativeName>
    <alternativeName>
        <fullName evidence="4">Glucosamine-6-phosphate isomerase</fullName>
    </alternativeName>
</protein>